<dbReference type="OrthoDB" id="6078042at2759"/>
<keyword evidence="1 3" id="KW-0479">Metal-binding</keyword>
<dbReference type="AlphaFoldDB" id="A0A7M5TWR7"/>
<dbReference type="GeneID" id="136814327"/>
<dbReference type="SUPFAM" id="SSF57850">
    <property type="entry name" value="RING/U-box"/>
    <property type="match status" value="1"/>
</dbReference>
<dbReference type="Gene3D" id="3.30.40.10">
    <property type="entry name" value="Zinc/RING finger domain, C3HC4 (zinc finger)"/>
    <property type="match status" value="1"/>
</dbReference>
<feature type="domain" description="RING-type" evidence="5">
    <location>
        <begin position="462"/>
        <end position="501"/>
    </location>
</feature>
<dbReference type="InterPro" id="IPR001841">
    <property type="entry name" value="Znf_RING"/>
</dbReference>
<keyword evidence="1 3" id="KW-0863">Zinc-finger</keyword>
<evidence type="ECO:0000313" key="6">
    <source>
        <dbReference type="EnsemblMetazoa" id="CLYHEMP003082.1"/>
    </source>
</evidence>
<organism evidence="6 7">
    <name type="scientific">Clytia hemisphaerica</name>
    <dbReference type="NCBI Taxonomy" id="252671"/>
    <lineage>
        <taxon>Eukaryota</taxon>
        <taxon>Metazoa</taxon>
        <taxon>Cnidaria</taxon>
        <taxon>Hydrozoa</taxon>
        <taxon>Hydroidolina</taxon>
        <taxon>Leptothecata</taxon>
        <taxon>Obeliida</taxon>
        <taxon>Clytiidae</taxon>
        <taxon>Clytia</taxon>
    </lineage>
</organism>
<dbReference type="Proteomes" id="UP000594262">
    <property type="component" value="Unplaced"/>
</dbReference>
<feature type="compositionally biased region" description="Basic and acidic residues" evidence="4">
    <location>
        <begin position="223"/>
        <end position="241"/>
    </location>
</feature>
<sequence length="516" mass="57409">METLPTSSIMVDTQTNTEELQERQEETSTTNKTIEDIKSSCSSSFSVSTENSNTSTRRNSTESNISSGLATPLQLLFRSISSSSRSSTLDSPIAPTSIQNSNVLNGLDQLLQRITSERFLELRRIQLGERPVTGGNARASIENFFERAINGPTQQERAEEEAQNRPETVANDVQSLLQLSRVSSAIQNGFRRQLEATLSGRSTAPTARSSNSNTRGTRRPVPRRYDNNRTEPARGSFRDQLSRQIAQRQQRQQSSVQPQESTPASRTSNPPPPPPLPGTSTPSTTPLVDPALLQSTVQASVQILTESIATDITRLQSLQVVSNMLQDDFRDELENMVQQRVESLGGNTTTPRPFVRSQQPRQRPPIQRPTSLRTINERGASSPHEIQELKQELNEMKQLLRMTMEVQLDTQRAVRQEVAAVFQAFMSDYLASKPDQQDRPTSSAILNIQQNNHTTPVQRGQCAICIDQSIDTVFYQCGHMCACHSCALHLKMNGQTCPMCRAPIRDVIRTYGAGEQ</sequence>
<feature type="compositionally biased region" description="Low complexity" evidence="4">
    <location>
        <begin position="242"/>
        <end position="268"/>
    </location>
</feature>
<evidence type="ECO:0000259" key="5">
    <source>
        <dbReference type="PROSITE" id="PS50089"/>
    </source>
</evidence>
<name>A0A7M5TWR7_9CNID</name>
<feature type="compositionally biased region" description="Low complexity" evidence="4">
    <location>
        <begin position="351"/>
        <end position="361"/>
    </location>
</feature>
<dbReference type="PANTHER" id="PTHR46519">
    <property type="entry name" value="RING/U-BOX SUPERFAMILY PROTEIN"/>
    <property type="match status" value="1"/>
</dbReference>
<feature type="region of interest" description="Disordered" evidence="4">
    <location>
        <begin position="344"/>
        <end position="368"/>
    </location>
</feature>
<dbReference type="GO" id="GO:0008270">
    <property type="term" value="F:zinc ion binding"/>
    <property type="evidence" value="ECO:0007669"/>
    <property type="project" value="UniProtKB-KW"/>
</dbReference>
<dbReference type="Pfam" id="PF13920">
    <property type="entry name" value="zf-C3HC4_3"/>
    <property type="match status" value="1"/>
</dbReference>
<dbReference type="PANTHER" id="PTHR46519:SF2">
    <property type="entry name" value="RING_U-BOX SUPERFAMILY PROTEIN"/>
    <property type="match status" value="1"/>
</dbReference>
<feature type="region of interest" description="Disordered" evidence="4">
    <location>
        <begin position="196"/>
        <end position="288"/>
    </location>
</feature>
<dbReference type="PROSITE" id="PS50089">
    <property type="entry name" value="ZF_RING_2"/>
    <property type="match status" value="1"/>
</dbReference>
<reference evidence="6" key="1">
    <citation type="submission" date="2021-01" db="UniProtKB">
        <authorList>
            <consortium name="EnsemblMetazoa"/>
        </authorList>
    </citation>
    <scope>IDENTIFICATION</scope>
</reference>
<feature type="compositionally biased region" description="Polar residues" evidence="4">
    <location>
        <begin position="1"/>
        <end position="18"/>
    </location>
</feature>
<accession>A0A7M5TWR7</accession>
<protein>
    <recommendedName>
        <fullName evidence="5">RING-type domain-containing protein</fullName>
    </recommendedName>
</protein>
<dbReference type="CDD" id="cd16647">
    <property type="entry name" value="mRING-HC-C3HC5_NEU1"/>
    <property type="match status" value="1"/>
</dbReference>
<evidence type="ECO:0000256" key="1">
    <source>
        <dbReference type="ARBA" id="ARBA00022771"/>
    </source>
</evidence>
<evidence type="ECO:0000256" key="2">
    <source>
        <dbReference type="ARBA" id="ARBA00022833"/>
    </source>
</evidence>
<keyword evidence="2" id="KW-0862">Zinc</keyword>
<feature type="compositionally biased region" description="Low complexity" evidence="4">
    <location>
        <begin position="39"/>
        <end position="66"/>
    </location>
</feature>
<keyword evidence="7" id="KW-1185">Reference proteome</keyword>
<evidence type="ECO:0000313" key="7">
    <source>
        <dbReference type="Proteomes" id="UP000594262"/>
    </source>
</evidence>
<proteinExistence type="predicted"/>
<feature type="region of interest" description="Disordered" evidence="4">
    <location>
        <begin position="1"/>
        <end position="66"/>
    </location>
</feature>
<dbReference type="EnsemblMetazoa" id="CLYHEMT003082.1">
    <property type="protein sequence ID" value="CLYHEMP003082.1"/>
    <property type="gene ID" value="CLYHEMG003082"/>
</dbReference>
<dbReference type="RefSeq" id="XP_066926948.1">
    <property type="nucleotide sequence ID" value="XM_067070847.1"/>
</dbReference>
<evidence type="ECO:0000256" key="4">
    <source>
        <dbReference type="SAM" id="MobiDB-lite"/>
    </source>
</evidence>
<evidence type="ECO:0000256" key="3">
    <source>
        <dbReference type="PROSITE-ProRule" id="PRU00175"/>
    </source>
</evidence>
<dbReference type="InterPro" id="IPR013083">
    <property type="entry name" value="Znf_RING/FYVE/PHD"/>
</dbReference>